<sequence>MAPAPPEAAVAPSDFMAACAECEEGRPQRLRVLLASGSGLRIEGASPLAAAVALTAPAALREVLAALRPLAPSLDALDAQGHAPLHAAAELGCAGCVQALLWARADCARHTEDASYQLGQMTTVYNEGGRTALHIAACSGKEDVVEKLLEAGGPSLREQRDSFGMRACDLAEEQVALAAVAQLPRHQRVLELLGGGRDPALAAEEARRRRQGRLAELRRRVSEKQVESHHRQVCATRQAVSERYSALDAEVASGQLQNSVGEDIVAWSCQLGACAFQRMPAVTGSRISGMEEPMPGVLVFQLLGAGLCTRIWAETEHYISQAEEKSLPMPVRHDGCLDVSQIFPELLGHLTAAARPAFTQLGFQDIRLRHAFRTKNFVGREEVFARHVDKYAVTLNVCLRRTAGLQGSRVFFFGSQDATEPAYCHEHQVGLAVIHSSKEWHQTEKLFMGERGSLIMWYEMG</sequence>
<dbReference type="Pfam" id="PF00023">
    <property type="entry name" value="Ank"/>
    <property type="match status" value="2"/>
</dbReference>
<dbReference type="Gene3D" id="1.25.40.20">
    <property type="entry name" value="Ankyrin repeat-containing domain"/>
    <property type="match status" value="1"/>
</dbReference>
<dbReference type="InterPro" id="IPR036770">
    <property type="entry name" value="Ankyrin_rpt-contain_sf"/>
</dbReference>
<keyword evidence="5" id="KW-1185">Reference proteome</keyword>
<name>A0A812IIE6_9DINO</name>
<evidence type="ECO:0000256" key="2">
    <source>
        <dbReference type="ARBA" id="ARBA00023043"/>
    </source>
</evidence>
<dbReference type="PROSITE" id="PS50297">
    <property type="entry name" value="ANK_REP_REGION"/>
    <property type="match status" value="1"/>
</dbReference>
<dbReference type="Proteomes" id="UP000604046">
    <property type="component" value="Unassembled WGS sequence"/>
</dbReference>
<organism evidence="4 5">
    <name type="scientific">Symbiodinium natans</name>
    <dbReference type="NCBI Taxonomy" id="878477"/>
    <lineage>
        <taxon>Eukaryota</taxon>
        <taxon>Sar</taxon>
        <taxon>Alveolata</taxon>
        <taxon>Dinophyceae</taxon>
        <taxon>Suessiales</taxon>
        <taxon>Symbiodiniaceae</taxon>
        <taxon>Symbiodinium</taxon>
    </lineage>
</organism>
<evidence type="ECO:0000256" key="3">
    <source>
        <dbReference type="PROSITE-ProRule" id="PRU00023"/>
    </source>
</evidence>
<comment type="caution">
    <text evidence="4">The sequence shown here is derived from an EMBL/GenBank/DDBJ whole genome shotgun (WGS) entry which is preliminary data.</text>
</comment>
<keyword evidence="2 3" id="KW-0040">ANK repeat</keyword>
<reference evidence="4" key="1">
    <citation type="submission" date="2021-02" db="EMBL/GenBank/DDBJ databases">
        <authorList>
            <person name="Dougan E. K."/>
            <person name="Rhodes N."/>
            <person name="Thang M."/>
            <person name="Chan C."/>
        </authorList>
    </citation>
    <scope>NUCLEOTIDE SEQUENCE</scope>
</reference>
<evidence type="ECO:0000313" key="5">
    <source>
        <dbReference type="Proteomes" id="UP000604046"/>
    </source>
</evidence>
<keyword evidence="1" id="KW-0677">Repeat</keyword>
<dbReference type="AlphaFoldDB" id="A0A812IIE6"/>
<gene>
    <name evidence="4" type="primary">ICU11</name>
    <name evidence="4" type="ORF">SNAT2548_LOCUS4382</name>
</gene>
<accession>A0A812IIE6</accession>
<evidence type="ECO:0000313" key="4">
    <source>
        <dbReference type="EMBL" id="CAE7036122.1"/>
    </source>
</evidence>
<dbReference type="InterPro" id="IPR002110">
    <property type="entry name" value="Ankyrin_rpt"/>
</dbReference>
<evidence type="ECO:0000256" key="1">
    <source>
        <dbReference type="ARBA" id="ARBA00022737"/>
    </source>
</evidence>
<dbReference type="PROSITE" id="PS50088">
    <property type="entry name" value="ANK_REPEAT"/>
    <property type="match status" value="1"/>
</dbReference>
<feature type="repeat" description="ANK" evidence="3">
    <location>
        <begin position="128"/>
        <end position="152"/>
    </location>
</feature>
<dbReference type="EMBL" id="CAJNDS010000269">
    <property type="protein sequence ID" value="CAE7036122.1"/>
    <property type="molecule type" value="Genomic_DNA"/>
</dbReference>
<protein>
    <submittedName>
        <fullName evidence="4">ICU11 protein</fullName>
    </submittedName>
</protein>
<dbReference type="SMART" id="SM00248">
    <property type="entry name" value="ANK"/>
    <property type="match status" value="2"/>
</dbReference>
<dbReference type="SUPFAM" id="SSF48403">
    <property type="entry name" value="Ankyrin repeat"/>
    <property type="match status" value="1"/>
</dbReference>
<dbReference type="PANTHER" id="PTHR24171">
    <property type="entry name" value="ANKYRIN REPEAT DOMAIN-CONTAINING PROTEIN 39-RELATED"/>
    <property type="match status" value="1"/>
</dbReference>
<proteinExistence type="predicted"/>